<dbReference type="AlphaFoldDB" id="A0A1B9NZC0"/>
<proteinExistence type="predicted"/>
<keyword evidence="1 2" id="KW-0732">Signal</keyword>
<feature type="signal peptide" evidence="2">
    <location>
        <begin position="1"/>
        <end position="21"/>
    </location>
</feature>
<evidence type="ECO:0000313" key="4">
    <source>
        <dbReference type="EMBL" id="OCH21360.1"/>
    </source>
</evidence>
<evidence type="ECO:0000313" key="5">
    <source>
        <dbReference type="Proteomes" id="UP000093523"/>
    </source>
</evidence>
<feature type="chain" id="PRO_5008632310" description="Outer membrane protein beta-barrel domain-containing protein" evidence="2">
    <location>
        <begin position="22"/>
        <end position="208"/>
    </location>
</feature>
<evidence type="ECO:0000256" key="1">
    <source>
        <dbReference type="ARBA" id="ARBA00022729"/>
    </source>
</evidence>
<dbReference type="InterPro" id="IPR027385">
    <property type="entry name" value="Beta-barrel_OMP"/>
</dbReference>
<reference evidence="4 5" key="1">
    <citation type="submission" date="2016-06" db="EMBL/GenBank/DDBJ databases">
        <authorList>
            <person name="Kjaerup R.B."/>
            <person name="Dalgaard T.S."/>
            <person name="Juul-Madsen H.R."/>
        </authorList>
    </citation>
    <scope>NUCLEOTIDE SEQUENCE [LARGE SCALE GENOMIC DNA]</scope>
    <source>
        <strain evidence="4 5">1S159</strain>
    </source>
</reference>
<organism evidence="4 5">
    <name type="scientific">Aliivibrio logei</name>
    <name type="common">Vibrio logei</name>
    <dbReference type="NCBI Taxonomy" id="688"/>
    <lineage>
        <taxon>Bacteria</taxon>
        <taxon>Pseudomonadati</taxon>
        <taxon>Pseudomonadota</taxon>
        <taxon>Gammaproteobacteria</taxon>
        <taxon>Vibrionales</taxon>
        <taxon>Vibrionaceae</taxon>
        <taxon>Aliivibrio</taxon>
    </lineage>
</organism>
<dbReference type="EMBL" id="MAJU01000009">
    <property type="protein sequence ID" value="OCH21360.1"/>
    <property type="molecule type" value="Genomic_DNA"/>
</dbReference>
<gene>
    <name evidence="4" type="ORF">A6E04_12525</name>
</gene>
<evidence type="ECO:0000259" key="3">
    <source>
        <dbReference type="Pfam" id="PF13505"/>
    </source>
</evidence>
<feature type="domain" description="Outer membrane protein beta-barrel" evidence="3">
    <location>
        <begin position="9"/>
        <end position="175"/>
    </location>
</feature>
<dbReference type="Pfam" id="PF13505">
    <property type="entry name" value="OMP_b-brl"/>
    <property type="match status" value="1"/>
</dbReference>
<dbReference type="Gene3D" id="2.40.160.20">
    <property type="match status" value="1"/>
</dbReference>
<sequence>MKFINTLVILSTLFIATFSQAKDVRRFYAGVGVGTTTLNDFDDLLGDDVLEGEEDGNTFKFIAGYQFNRVVAIEAQYTRYGDINFAAPLLGTGNKTVYSWSPESLSIAANVGYTFRNGLRVFGITGLSSVDINQSVKVFNKDKFVGFHYGAGVEYTPPRLNVLSFRVGYEADLFFMENEVTYHYSNTTISEDHFLNLSSLYMSATYTF</sequence>
<accession>A0A1B9NZC0</accession>
<dbReference type="Proteomes" id="UP000093523">
    <property type="component" value="Unassembled WGS sequence"/>
</dbReference>
<evidence type="ECO:0000256" key="2">
    <source>
        <dbReference type="SAM" id="SignalP"/>
    </source>
</evidence>
<dbReference type="SUPFAM" id="SSF56925">
    <property type="entry name" value="OMPA-like"/>
    <property type="match status" value="1"/>
</dbReference>
<comment type="caution">
    <text evidence="4">The sequence shown here is derived from an EMBL/GenBank/DDBJ whole genome shotgun (WGS) entry which is preliminary data.</text>
</comment>
<dbReference type="InterPro" id="IPR011250">
    <property type="entry name" value="OMP/PagP_B-barrel"/>
</dbReference>
<dbReference type="OrthoDB" id="6214129at2"/>
<name>A0A1B9NZC0_ALILO</name>
<protein>
    <recommendedName>
        <fullName evidence="3">Outer membrane protein beta-barrel domain-containing protein</fullName>
    </recommendedName>
</protein>
<dbReference type="STRING" id="688.A6E04_12525"/>
<dbReference type="RefSeq" id="WP_023602710.1">
    <property type="nucleotide sequence ID" value="NZ_CAWMPN010000009.1"/>
</dbReference>